<dbReference type="Pfam" id="PF13302">
    <property type="entry name" value="Acetyltransf_3"/>
    <property type="match status" value="1"/>
</dbReference>
<dbReference type="InterPro" id="IPR016181">
    <property type="entry name" value="Acyl_CoA_acyltransferase"/>
</dbReference>
<dbReference type="CDD" id="cd04301">
    <property type="entry name" value="NAT_SF"/>
    <property type="match status" value="1"/>
</dbReference>
<dbReference type="OrthoDB" id="5295305at2"/>
<dbReference type="AlphaFoldDB" id="A0A2P2E661"/>
<evidence type="ECO:0000313" key="3">
    <source>
        <dbReference type="Proteomes" id="UP000245086"/>
    </source>
</evidence>
<protein>
    <recommendedName>
        <fullName evidence="1">N-acetyltransferase domain-containing protein</fullName>
    </recommendedName>
</protein>
<dbReference type="Proteomes" id="UP000245086">
    <property type="component" value="Unassembled WGS sequence"/>
</dbReference>
<dbReference type="InterPro" id="IPR051531">
    <property type="entry name" value="N-acetyltransferase"/>
</dbReference>
<dbReference type="SUPFAM" id="SSF55729">
    <property type="entry name" value="Acyl-CoA N-acyltransferases (Nat)"/>
    <property type="match status" value="1"/>
</dbReference>
<dbReference type="Gene3D" id="3.40.630.30">
    <property type="match status" value="1"/>
</dbReference>
<accession>A0A2P2E661</accession>
<name>A0A2P2E661_9PROT</name>
<evidence type="ECO:0000259" key="1">
    <source>
        <dbReference type="PROSITE" id="PS51186"/>
    </source>
</evidence>
<dbReference type="PANTHER" id="PTHR43792">
    <property type="entry name" value="GNAT FAMILY, PUTATIVE (AFU_ORTHOLOGUE AFUA_3G00765)-RELATED-RELATED"/>
    <property type="match status" value="1"/>
</dbReference>
<organism evidence="2 3">
    <name type="scientific">Candidatus Phycosocius bacilliformis</name>
    <dbReference type="NCBI Taxonomy" id="1445552"/>
    <lineage>
        <taxon>Bacteria</taxon>
        <taxon>Pseudomonadati</taxon>
        <taxon>Pseudomonadota</taxon>
        <taxon>Alphaproteobacteria</taxon>
        <taxon>Caulobacterales</taxon>
        <taxon>Caulobacterales incertae sedis</taxon>
        <taxon>Candidatus Phycosocius</taxon>
    </lineage>
</organism>
<feature type="domain" description="N-acetyltransferase" evidence="1">
    <location>
        <begin position="10"/>
        <end position="175"/>
    </location>
</feature>
<dbReference type="RefSeq" id="WP_108983430.1">
    <property type="nucleotide sequence ID" value="NZ_BFBR01000001.1"/>
</dbReference>
<dbReference type="EMBL" id="BFBR01000001">
    <property type="protein sequence ID" value="GBF56555.1"/>
    <property type="molecule type" value="Genomic_DNA"/>
</dbReference>
<proteinExistence type="predicted"/>
<evidence type="ECO:0000313" key="2">
    <source>
        <dbReference type="EMBL" id="GBF56555.1"/>
    </source>
</evidence>
<dbReference type="PANTHER" id="PTHR43792:SF16">
    <property type="entry name" value="N-ACETYLTRANSFERASE DOMAIN-CONTAINING PROTEIN"/>
    <property type="match status" value="1"/>
</dbReference>
<sequence>MTPALLTQRLLLRPLEHEDSAALADLLNRPEVARGLCTIPKPFTPLHASAMILMVRASESQGKEFVWAVENGEGDVIGQIGLREIRPGCGRLGYALLPEYWGQGLGREALQGVLSWAERHTALTRIEADAQEANPTSRPLLERLGFVLTGRVERFSLADHGPLPFLTYELALTSPAQLHVA</sequence>
<dbReference type="InterPro" id="IPR000182">
    <property type="entry name" value="GNAT_dom"/>
</dbReference>
<gene>
    <name evidence="2" type="ORF">PbB2_00212</name>
</gene>
<reference evidence="2 3" key="1">
    <citation type="journal article" date="2018" name="Genome Announc.">
        <title>Draft Genome Sequence of "Candidatus Phycosocius bacilliformis," an Alphaproteobacterial Ectosymbiont of the Hydrocarbon-Producing Green Alga Botryococcus braunii.</title>
        <authorList>
            <person name="Tanabe Y."/>
            <person name="Yamaguchi H."/>
            <person name="Watanabe M.M."/>
        </authorList>
    </citation>
    <scope>NUCLEOTIDE SEQUENCE [LARGE SCALE GENOMIC DNA]</scope>
    <source>
        <strain evidence="2 3">BOTRYCO-2</strain>
    </source>
</reference>
<keyword evidence="3" id="KW-1185">Reference proteome</keyword>
<comment type="caution">
    <text evidence="2">The sequence shown here is derived from an EMBL/GenBank/DDBJ whole genome shotgun (WGS) entry which is preliminary data.</text>
</comment>
<dbReference type="GO" id="GO:0016747">
    <property type="term" value="F:acyltransferase activity, transferring groups other than amino-acyl groups"/>
    <property type="evidence" value="ECO:0007669"/>
    <property type="project" value="InterPro"/>
</dbReference>
<dbReference type="PROSITE" id="PS51186">
    <property type="entry name" value="GNAT"/>
    <property type="match status" value="1"/>
</dbReference>